<dbReference type="EC" id="2.7.11.1" evidence="6"/>
<protein>
    <submittedName>
        <fullName evidence="6">Serine/threonine-protein kinase</fullName>
        <ecNumber evidence="6">2.7.11.1</ecNumber>
    </submittedName>
</protein>
<dbReference type="PROSITE" id="PS50011">
    <property type="entry name" value="PROTEIN_KINASE_DOM"/>
    <property type="match status" value="1"/>
</dbReference>
<evidence type="ECO:0000256" key="3">
    <source>
        <dbReference type="ARBA" id="ARBA00022777"/>
    </source>
</evidence>
<dbReference type="GO" id="GO:0004674">
    <property type="term" value="F:protein serine/threonine kinase activity"/>
    <property type="evidence" value="ECO:0007669"/>
    <property type="project" value="UniProtKB-EC"/>
</dbReference>
<evidence type="ECO:0000313" key="7">
    <source>
        <dbReference type="Proteomes" id="UP001592530"/>
    </source>
</evidence>
<dbReference type="EMBL" id="JBHEZY010000024">
    <property type="protein sequence ID" value="MFC1436074.1"/>
    <property type="molecule type" value="Genomic_DNA"/>
</dbReference>
<dbReference type="PANTHER" id="PTHR44329:SF288">
    <property type="entry name" value="MITOGEN-ACTIVATED PROTEIN KINASE KINASE KINASE 20"/>
    <property type="match status" value="1"/>
</dbReference>
<evidence type="ECO:0000256" key="4">
    <source>
        <dbReference type="ARBA" id="ARBA00022840"/>
    </source>
</evidence>
<dbReference type="InterPro" id="IPR051681">
    <property type="entry name" value="Ser/Thr_Kinases-Pseudokinases"/>
</dbReference>
<name>A0ABV6XCZ9_9ACTN</name>
<dbReference type="InterPro" id="IPR008271">
    <property type="entry name" value="Ser/Thr_kinase_AS"/>
</dbReference>
<keyword evidence="4" id="KW-0067">ATP-binding</keyword>
<keyword evidence="2" id="KW-0547">Nucleotide-binding</keyword>
<sequence>MEKLMLTQEWELGEPLDADTGGFGRVYHVRSAAGEPAVAKLIPKKPGADRELLFDGAGKRNVVPILDSGEHGDSWVIVMPRADKSLRGHLNENGGTLPLDECVQIMMDIAVALADLDGDIVHRDLKPENVLLLDGTWCLADFGLARYADAATATQTWKHHGTVAYYPPERWRMERATIASDVYALGTIGYEMFAGTTPFTGPEVSDFQRQHLSEAVPRLSAAPAPFAALIGECLYRAPQARPTPGNIVARLETMVRVPLAGGLAALAQANHGEVTRQAGVQRQQSQQRTEEERRAGLVEAAVDSLALISETVLEALKGAASAGEARPGQKGGWIFTLGKAQLALSAAHPVSAQAWTGGMAVPFDVVAHATMALRLSSDYRGYRGRSHSLWFCDARTAGEYGWFETAFMTSPFLASGHTDIEPFGLAPGAEARSAVSPGMDVKQLAWPFTRLEIADLDDFISRWANWLAAAAAGQLSFPSTMPERSPHGSHR</sequence>
<gene>
    <name evidence="6" type="ORF">ACEZDB_36115</name>
</gene>
<dbReference type="CDD" id="cd14014">
    <property type="entry name" value="STKc_PknB_like"/>
    <property type="match status" value="1"/>
</dbReference>
<comment type="caution">
    <text evidence="6">The sequence shown here is derived from an EMBL/GenBank/DDBJ whole genome shotgun (WGS) entry which is preliminary data.</text>
</comment>
<evidence type="ECO:0000313" key="6">
    <source>
        <dbReference type="EMBL" id="MFC1436074.1"/>
    </source>
</evidence>
<feature type="domain" description="Protein kinase" evidence="5">
    <location>
        <begin position="12"/>
        <end position="255"/>
    </location>
</feature>
<dbReference type="RefSeq" id="WP_380559523.1">
    <property type="nucleotide sequence ID" value="NZ_JBHEZY010000024.1"/>
</dbReference>
<dbReference type="Pfam" id="PF00069">
    <property type="entry name" value="Pkinase"/>
    <property type="match status" value="1"/>
</dbReference>
<dbReference type="SMART" id="SM00220">
    <property type="entry name" value="S_TKc"/>
    <property type="match status" value="1"/>
</dbReference>
<organism evidence="6 7">
    <name type="scientific">Streptacidiphilus alkalitolerans</name>
    <dbReference type="NCBI Taxonomy" id="3342712"/>
    <lineage>
        <taxon>Bacteria</taxon>
        <taxon>Bacillati</taxon>
        <taxon>Actinomycetota</taxon>
        <taxon>Actinomycetes</taxon>
        <taxon>Kitasatosporales</taxon>
        <taxon>Streptomycetaceae</taxon>
        <taxon>Streptacidiphilus</taxon>
    </lineage>
</organism>
<proteinExistence type="predicted"/>
<dbReference type="PROSITE" id="PS00108">
    <property type="entry name" value="PROTEIN_KINASE_ST"/>
    <property type="match status" value="1"/>
</dbReference>
<keyword evidence="3 6" id="KW-0418">Kinase</keyword>
<dbReference type="PANTHER" id="PTHR44329">
    <property type="entry name" value="SERINE/THREONINE-PROTEIN KINASE TNNI3K-RELATED"/>
    <property type="match status" value="1"/>
</dbReference>
<dbReference type="InterPro" id="IPR000719">
    <property type="entry name" value="Prot_kinase_dom"/>
</dbReference>
<keyword evidence="1 6" id="KW-0808">Transferase</keyword>
<reference evidence="6 7" key="1">
    <citation type="submission" date="2024-09" db="EMBL/GenBank/DDBJ databases">
        <authorList>
            <person name="Lee S.D."/>
        </authorList>
    </citation>
    <scope>NUCLEOTIDE SEQUENCE [LARGE SCALE GENOMIC DNA]</scope>
    <source>
        <strain evidence="6 7">N1-3</strain>
    </source>
</reference>
<dbReference type="Proteomes" id="UP001592530">
    <property type="component" value="Unassembled WGS sequence"/>
</dbReference>
<evidence type="ECO:0000256" key="2">
    <source>
        <dbReference type="ARBA" id="ARBA00022741"/>
    </source>
</evidence>
<dbReference type="SUPFAM" id="SSF56112">
    <property type="entry name" value="Protein kinase-like (PK-like)"/>
    <property type="match status" value="1"/>
</dbReference>
<accession>A0ABV6XCZ9</accession>
<dbReference type="InterPro" id="IPR011009">
    <property type="entry name" value="Kinase-like_dom_sf"/>
</dbReference>
<evidence type="ECO:0000256" key="1">
    <source>
        <dbReference type="ARBA" id="ARBA00022679"/>
    </source>
</evidence>
<evidence type="ECO:0000259" key="5">
    <source>
        <dbReference type="PROSITE" id="PS50011"/>
    </source>
</evidence>
<dbReference type="Gene3D" id="1.10.510.10">
    <property type="entry name" value="Transferase(Phosphotransferase) domain 1"/>
    <property type="match status" value="1"/>
</dbReference>